<keyword evidence="2" id="KW-1185">Reference proteome</keyword>
<dbReference type="EMBL" id="CP015405">
    <property type="protein sequence ID" value="ANU75657.1"/>
    <property type="molecule type" value="Genomic_DNA"/>
</dbReference>
<dbReference type="Proteomes" id="UP000092574">
    <property type="component" value="Chromosome"/>
</dbReference>
<organism evidence="1 2">
    <name type="scientific">Blautia pseudococcoides</name>
    <dbReference type="NCBI Taxonomy" id="1796616"/>
    <lineage>
        <taxon>Bacteria</taxon>
        <taxon>Bacillati</taxon>
        <taxon>Bacillota</taxon>
        <taxon>Clostridia</taxon>
        <taxon>Lachnospirales</taxon>
        <taxon>Lachnospiraceae</taxon>
        <taxon>Blautia</taxon>
    </lineage>
</organism>
<dbReference type="AlphaFoldDB" id="A0A1C7I7L1"/>
<sequence>MKDAYILFRNEYPQNKEEIFSLIKEFCRKHDLYYSGPITGDSLLVRIEGEVYTVDIREEKEDSGSAYWIIYFLQKKHLYLFRNILEPA</sequence>
<accession>A0A1C7I7L1</accession>
<dbReference type="KEGG" id="byl:A4V09_07685"/>
<dbReference type="RefSeq" id="WP_065541847.1">
    <property type="nucleotide sequence ID" value="NZ_CP015405.2"/>
</dbReference>
<proteinExistence type="predicted"/>
<evidence type="ECO:0000313" key="1">
    <source>
        <dbReference type="EMBL" id="ANU75657.1"/>
    </source>
</evidence>
<protein>
    <submittedName>
        <fullName evidence="1">Uncharacterized protein</fullName>
    </submittedName>
</protein>
<dbReference type="OrthoDB" id="1972159at2"/>
<reference evidence="1" key="1">
    <citation type="submission" date="2017-04" db="EMBL/GenBank/DDBJ databases">
        <title>Complete Genome Sequences of Twelve Strains of a Stable Defined Moderately Diverse Mouse Microbiota 2 (sDMDMm2).</title>
        <authorList>
            <person name="Uchimura Y."/>
            <person name="Wyss M."/>
            <person name="Brugiroux S."/>
            <person name="Limenitakis J.P."/>
            <person name="Stecher B."/>
            <person name="McCoy K.D."/>
            <person name="Macpherson A.J."/>
        </authorList>
    </citation>
    <scope>NUCLEOTIDE SEQUENCE</scope>
    <source>
        <strain evidence="1">YL58</strain>
    </source>
</reference>
<evidence type="ECO:0000313" key="2">
    <source>
        <dbReference type="Proteomes" id="UP000092574"/>
    </source>
</evidence>
<gene>
    <name evidence="1" type="ORF">A4V09_07685</name>
</gene>
<name>A0A1C7I7L1_9FIRM</name>